<dbReference type="PRINTS" id="PR00320">
    <property type="entry name" value="GPROTEINBRPT"/>
</dbReference>
<dbReference type="Proteomes" id="UP001498771">
    <property type="component" value="Unassembled WGS sequence"/>
</dbReference>
<keyword evidence="4" id="KW-0677">Repeat</keyword>
<evidence type="ECO:0000256" key="1">
    <source>
        <dbReference type="ARBA" id="ARBA00022517"/>
    </source>
</evidence>
<evidence type="ECO:0000256" key="8">
    <source>
        <dbReference type="SAM" id="MobiDB-lite"/>
    </source>
</evidence>
<dbReference type="PROSITE" id="PS50294">
    <property type="entry name" value="WD_REPEATS_REGION"/>
    <property type="match status" value="3"/>
</dbReference>
<dbReference type="InterPro" id="IPR012972">
    <property type="entry name" value="NLE"/>
</dbReference>
<evidence type="ECO:0000313" key="11">
    <source>
        <dbReference type="Proteomes" id="UP001498771"/>
    </source>
</evidence>
<evidence type="ECO:0000256" key="4">
    <source>
        <dbReference type="ARBA" id="ARBA00022737"/>
    </source>
</evidence>
<reference evidence="10 11" key="1">
    <citation type="submission" date="2024-03" db="EMBL/GenBank/DDBJ databases">
        <title>Genome-scale model development and genomic sequencing of the oleaginous clade Lipomyces.</title>
        <authorList>
            <consortium name="Lawrence Berkeley National Laboratory"/>
            <person name="Czajka J.J."/>
            <person name="Han Y."/>
            <person name="Kim J."/>
            <person name="Mondo S.J."/>
            <person name="Hofstad B.A."/>
            <person name="Robles A."/>
            <person name="Haridas S."/>
            <person name="Riley R."/>
            <person name="LaButti K."/>
            <person name="Pangilinan J."/>
            <person name="Andreopoulos W."/>
            <person name="Lipzen A."/>
            <person name="Yan J."/>
            <person name="Wang M."/>
            <person name="Ng V."/>
            <person name="Grigoriev I.V."/>
            <person name="Spatafora J.W."/>
            <person name="Magnuson J.K."/>
            <person name="Baker S.E."/>
            <person name="Pomraning K.R."/>
        </authorList>
    </citation>
    <scope>NUCLEOTIDE SEQUENCE [LARGE SCALE GENOMIC DNA]</scope>
    <source>
        <strain evidence="10 11">Phaff 52-87</strain>
    </source>
</reference>
<dbReference type="GeneID" id="90038253"/>
<feature type="domain" description="NLE" evidence="9">
    <location>
        <begin position="29"/>
        <end position="91"/>
    </location>
</feature>
<gene>
    <name evidence="6" type="primary">YTM1</name>
    <name evidence="10" type="ORF">BZA70DRAFT_279200</name>
</gene>
<organism evidence="10 11">
    <name type="scientific">Myxozyma melibiosi</name>
    <dbReference type="NCBI Taxonomy" id="54550"/>
    <lineage>
        <taxon>Eukaryota</taxon>
        <taxon>Fungi</taxon>
        <taxon>Dikarya</taxon>
        <taxon>Ascomycota</taxon>
        <taxon>Saccharomycotina</taxon>
        <taxon>Lipomycetes</taxon>
        <taxon>Lipomycetales</taxon>
        <taxon>Lipomycetaceae</taxon>
        <taxon>Myxozyma</taxon>
    </lineage>
</organism>
<evidence type="ECO:0000256" key="3">
    <source>
        <dbReference type="ARBA" id="ARBA00022574"/>
    </source>
</evidence>
<keyword evidence="5 6" id="KW-0539">Nucleus</keyword>
<comment type="subcellular location">
    <subcellularLocation>
        <location evidence="6">Nucleus</location>
        <location evidence="6">Nucleolus</location>
    </subcellularLocation>
    <subcellularLocation>
        <location evidence="6">Nucleus</location>
        <location evidence="6">Nucleoplasm</location>
    </subcellularLocation>
</comment>
<feature type="repeat" description="WD" evidence="7">
    <location>
        <begin position="378"/>
        <end position="420"/>
    </location>
</feature>
<name>A0ABR1F5Q7_9ASCO</name>
<evidence type="ECO:0000256" key="5">
    <source>
        <dbReference type="ARBA" id="ARBA00023242"/>
    </source>
</evidence>
<protein>
    <recommendedName>
        <fullName evidence="6">Ribosome biogenesis protein YTM1</fullName>
    </recommendedName>
</protein>
<dbReference type="InterPro" id="IPR020472">
    <property type="entry name" value="WD40_PAC1"/>
</dbReference>
<dbReference type="EMBL" id="JBBJBU010000006">
    <property type="protein sequence ID" value="KAK7205156.1"/>
    <property type="molecule type" value="Genomic_DNA"/>
</dbReference>
<dbReference type="InterPro" id="IPR028599">
    <property type="entry name" value="WDR12/Ytm1"/>
</dbReference>
<comment type="subunit">
    <text evidence="6">Component of the NOP7 complex, composed of ERB1, NOP7 and YTM1. Within the NOP7 complex ERB1 appears to interact directly with NOP7 and YTM1. The NOP7 complex also associates with the 66S pre-ribosome.</text>
</comment>
<dbReference type="HAMAP" id="MF_03029">
    <property type="entry name" value="WDR12"/>
    <property type="match status" value="1"/>
</dbReference>
<dbReference type="InterPro" id="IPR036322">
    <property type="entry name" value="WD40_repeat_dom_sf"/>
</dbReference>
<keyword evidence="11" id="KW-1185">Reference proteome</keyword>
<accession>A0ABR1F5Q7</accession>
<comment type="caution">
    <text evidence="10">The sequence shown here is derived from an EMBL/GenBank/DDBJ whole genome shotgun (WGS) entry which is preliminary data.</text>
</comment>
<feature type="repeat" description="WD" evidence="7">
    <location>
        <begin position="291"/>
        <end position="333"/>
    </location>
</feature>
<dbReference type="Pfam" id="PF08154">
    <property type="entry name" value="NLE"/>
    <property type="match status" value="1"/>
</dbReference>
<dbReference type="InterPro" id="IPR015943">
    <property type="entry name" value="WD40/YVTN_repeat-like_dom_sf"/>
</dbReference>
<keyword evidence="1 6" id="KW-0690">Ribosome biogenesis</keyword>
<dbReference type="PANTHER" id="PTHR19855">
    <property type="entry name" value="WD40 REPEAT PROTEIN 12, 37"/>
    <property type="match status" value="1"/>
</dbReference>
<dbReference type="InterPro" id="IPR001680">
    <property type="entry name" value="WD40_rpt"/>
</dbReference>
<dbReference type="PANTHER" id="PTHR19855:SF11">
    <property type="entry name" value="RIBOSOME BIOGENESIS PROTEIN WDR12"/>
    <property type="match status" value="1"/>
</dbReference>
<dbReference type="PROSITE" id="PS50082">
    <property type="entry name" value="WD_REPEATS_2"/>
    <property type="match status" value="4"/>
</dbReference>
<comment type="similarity">
    <text evidence="6">Belongs to the WD repeat WDR12/YTM1 family.</text>
</comment>
<evidence type="ECO:0000256" key="7">
    <source>
        <dbReference type="PROSITE-ProRule" id="PRU00221"/>
    </source>
</evidence>
<evidence type="ECO:0000313" key="10">
    <source>
        <dbReference type="EMBL" id="KAK7205156.1"/>
    </source>
</evidence>
<comment type="function">
    <text evidence="6">Component of the NOP7 complex, which is required for maturation of the 25S and 5.8S ribosomal RNAs and formation of the 60S ribosome.</text>
</comment>
<dbReference type="Gene3D" id="2.130.10.10">
    <property type="entry name" value="YVTN repeat-like/Quinoprotein amine dehydrogenase"/>
    <property type="match status" value="1"/>
</dbReference>
<feature type="region of interest" description="Disordered" evidence="8">
    <location>
        <begin position="263"/>
        <end position="290"/>
    </location>
</feature>
<feature type="repeat" description="WD" evidence="7">
    <location>
        <begin position="222"/>
        <end position="254"/>
    </location>
</feature>
<feature type="repeat" description="WD" evidence="7">
    <location>
        <begin position="163"/>
        <end position="204"/>
    </location>
</feature>
<evidence type="ECO:0000256" key="6">
    <source>
        <dbReference type="HAMAP-Rule" id="MF_03029"/>
    </source>
</evidence>
<evidence type="ECO:0000256" key="2">
    <source>
        <dbReference type="ARBA" id="ARBA00022552"/>
    </source>
</evidence>
<dbReference type="CDD" id="cd00200">
    <property type="entry name" value="WD40"/>
    <property type="match status" value="1"/>
</dbReference>
<dbReference type="SMART" id="SM00320">
    <property type="entry name" value="WD40"/>
    <property type="match status" value="7"/>
</dbReference>
<keyword evidence="3 7" id="KW-0853">WD repeat</keyword>
<dbReference type="Pfam" id="PF00400">
    <property type="entry name" value="WD40"/>
    <property type="match status" value="5"/>
</dbReference>
<evidence type="ECO:0000259" key="9">
    <source>
        <dbReference type="Pfam" id="PF08154"/>
    </source>
</evidence>
<keyword evidence="2 6" id="KW-0698">rRNA processing</keyword>
<dbReference type="RefSeq" id="XP_064768189.1">
    <property type="nucleotide sequence ID" value="XM_064912741.1"/>
</dbReference>
<proteinExistence type="inferred from homology"/>
<sequence>MSAAVASDLAELSKQPGNAGSSDPGTGQIKITLKTRDESVSVPDVPLFVPLSLKRYGLSEVVNHLLDTEKPIPFDFLINGELLRVSLFDYITSKGLSSESTIELEYTRSILPPTFLASYSHPDWVSSVDILKSMPVAKAPIVSGCYDGIVRTWSLAGQVTSEFAGHTAPVKSVKFFENGKKIVSGSMDRSIRIWKVPDESATTNDEDDTDETIAAVGSARIFTGHKAAVNSVAADSSTSRVLSAGADCIVGLWNTNYKQAPPATVTVSTREPTGKRRRKSALPSRGPISLMESHTEPVTGVIFDAKDSTVGYSVSLDHTIKTWDLVTSALVDTRTTSFSLLSIAHLPRLSLLCCGSSARHVTLHDPRAAADETTTRTLHGHTNFVVSIAPSPESDYMFSTASHDGTVRVWDVRANRSLYVIDRDTRTADVKTKVFGVDWSHEVGIVSAGEDKRVQVNRGTDLDTVKA</sequence>
<dbReference type="SUPFAM" id="SSF50978">
    <property type="entry name" value="WD40 repeat-like"/>
    <property type="match status" value="1"/>
</dbReference>